<dbReference type="Proteomes" id="UP000233535">
    <property type="component" value="Unassembled WGS sequence"/>
</dbReference>
<keyword evidence="3" id="KW-1185">Reference proteome</keyword>
<dbReference type="AlphaFoldDB" id="A0A2N3I662"/>
<feature type="transmembrane region" description="Helical" evidence="1">
    <location>
        <begin position="33"/>
        <end position="56"/>
    </location>
</feature>
<dbReference type="OrthoDB" id="1492750at2"/>
<name>A0A2N3I662_9BACT</name>
<reference evidence="2 3" key="1">
    <citation type="journal article" date="2017" name="Front. Microbiol.">
        <title>Labilibaculum manganireducens gen. nov., sp. nov. and Labilibaculum filiforme sp. nov., Novel Bacteroidetes Isolated from Subsurface Sediments of the Baltic Sea.</title>
        <authorList>
            <person name="Vandieken V."/>
            <person name="Marshall I.P."/>
            <person name="Niemann H."/>
            <person name="Engelen B."/>
            <person name="Cypionka H."/>
        </authorList>
    </citation>
    <scope>NUCLEOTIDE SEQUENCE [LARGE SCALE GENOMIC DNA]</scope>
    <source>
        <strain evidence="2 3">59.16B</strain>
    </source>
</reference>
<gene>
    <name evidence="2" type="ORF">BZG02_01965</name>
</gene>
<evidence type="ECO:0000313" key="3">
    <source>
        <dbReference type="Proteomes" id="UP000233535"/>
    </source>
</evidence>
<organism evidence="2 3">
    <name type="scientific">Labilibaculum filiforme</name>
    <dbReference type="NCBI Taxonomy" id="1940526"/>
    <lineage>
        <taxon>Bacteria</taxon>
        <taxon>Pseudomonadati</taxon>
        <taxon>Bacteroidota</taxon>
        <taxon>Bacteroidia</taxon>
        <taxon>Marinilabiliales</taxon>
        <taxon>Marinifilaceae</taxon>
        <taxon>Labilibaculum</taxon>
    </lineage>
</organism>
<accession>A0A2N3I662</accession>
<keyword evidence="1" id="KW-0472">Membrane</keyword>
<evidence type="ECO:0000256" key="1">
    <source>
        <dbReference type="SAM" id="Phobius"/>
    </source>
</evidence>
<keyword evidence="1" id="KW-0812">Transmembrane</keyword>
<keyword evidence="1" id="KW-1133">Transmembrane helix</keyword>
<proteinExistence type="predicted"/>
<dbReference type="EMBL" id="MVDD01000001">
    <property type="protein sequence ID" value="PKQ65795.1"/>
    <property type="molecule type" value="Genomic_DNA"/>
</dbReference>
<feature type="transmembrane region" description="Helical" evidence="1">
    <location>
        <begin position="62"/>
        <end position="81"/>
    </location>
</feature>
<comment type="caution">
    <text evidence="2">The sequence shown here is derived from an EMBL/GenBank/DDBJ whole genome shotgun (WGS) entry which is preliminary data.</text>
</comment>
<sequence>MMKILFKPLLAANYCAAKWIVNKNLPKRVIPTALHTFTTPFAFISAGLYFVFIGSINYKFNSYSPIFIGLAIVMLSVSLYIEKKAKNSIERWGIKKEYKNLNKAQRQNRNTLAFLFFWGNFALFFYLTIKFTEGYLVK</sequence>
<protein>
    <submittedName>
        <fullName evidence="2">Uncharacterized protein</fullName>
    </submittedName>
</protein>
<feature type="transmembrane region" description="Helical" evidence="1">
    <location>
        <begin position="111"/>
        <end position="129"/>
    </location>
</feature>
<dbReference type="RefSeq" id="WP_101259728.1">
    <property type="nucleotide sequence ID" value="NZ_MVDD01000001.1"/>
</dbReference>
<evidence type="ECO:0000313" key="2">
    <source>
        <dbReference type="EMBL" id="PKQ65795.1"/>
    </source>
</evidence>